<dbReference type="OrthoDB" id="160294at2759"/>
<evidence type="ECO:0000313" key="3">
    <source>
        <dbReference type="Proteomes" id="UP000008068"/>
    </source>
</evidence>
<dbReference type="PANTHER" id="PTHR47921">
    <property type="entry name" value="PROTEIN CBG14847-RELATED"/>
    <property type="match status" value="1"/>
</dbReference>
<accession>G0MSX1</accession>
<evidence type="ECO:0000313" key="2">
    <source>
        <dbReference type="EMBL" id="EGT43077.1"/>
    </source>
</evidence>
<dbReference type="eggNOG" id="ENOG502RVMR">
    <property type="taxonomic scope" value="Eukaryota"/>
</dbReference>
<dbReference type="EMBL" id="GL379810">
    <property type="protein sequence ID" value="EGT43077.1"/>
    <property type="molecule type" value="Genomic_DNA"/>
</dbReference>
<evidence type="ECO:0000256" key="1">
    <source>
        <dbReference type="SAM" id="SignalP"/>
    </source>
</evidence>
<dbReference type="AlphaFoldDB" id="G0MSX1"/>
<name>G0MSX1_CAEBE</name>
<sequence length="160" mass="16833">MYYLTIFVVSSIVVIVYSCIPTQQVDSMTTTTVATTTTTVTEPPFPCSVCPKIYDPTCMGIGIPDLLTGCPTAAEAAIEYTVGAITAIIPFIPSGSCATIITCPLTTSLRIKTPLGDLPAPVLYAWCEETGPDAGTWYTGTSILLRIELASLACQPIISG</sequence>
<feature type="signal peptide" evidence="1">
    <location>
        <begin position="1"/>
        <end position="18"/>
    </location>
</feature>
<dbReference type="InterPro" id="IPR005044">
    <property type="entry name" value="DUF282_CAE_spp"/>
</dbReference>
<dbReference type="Proteomes" id="UP000008068">
    <property type="component" value="Unassembled WGS sequence"/>
</dbReference>
<reference evidence="3" key="1">
    <citation type="submission" date="2011-07" db="EMBL/GenBank/DDBJ databases">
        <authorList>
            <consortium name="Caenorhabditis brenneri Sequencing and Analysis Consortium"/>
            <person name="Wilson R.K."/>
        </authorList>
    </citation>
    <scope>NUCLEOTIDE SEQUENCE [LARGE SCALE GENOMIC DNA]</scope>
    <source>
        <strain evidence="3">PB2801</strain>
    </source>
</reference>
<dbReference type="Pfam" id="PF03380">
    <property type="entry name" value="DUF282"/>
    <property type="match status" value="1"/>
</dbReference>
<keyword evidence="3" id="KW-1185">Reference proteome</keyword>
<organism evidence="3">
    <name type="scientific">Caenorhabditis brenneri</name>
    <name type="common">Nematode worm</name>
    <dbReference type="NCBI Taxonomy" id="135651"/>
    <lineage>
        <taxon>Eukaryota</taxon>
        <taxon>Metazoa</taxon>
        <taxon>Ecdysozoa</taxon>
        <taxon>Nematoda</taxon>
        <taxon>Chromadorea</taxon>
        <taxon>Rhabditida</taxon>
        <taxon>Rhabditina</taxon>
        <taxon>Rhabditomorpha</taxon>
        <taxon>Rhabditoidea</taxon>
        <taxon>Rhabditidae</taxon>
        <taxon>Peloderinae</taxon>
        <taxon>Caenorhabditis</taxon>
    </lineage>
</organism>
<gene>
    <name evidence="2" type="ORF">CAEBREN_10739</name>
</gene>
<keyword evidence="1" id="KW-0732">Signal</keyword>
<proteinExistence type="predicted"/>
<dbReference type="FunCoup" id="G0MSX1">
    <property type="interactions" value="422"/>
</dbReference>
<dbReference type="PANTHER" id="PTHR47921:SF1">
    <property type="entry name" value="C6 DOMAIN-CONTAINING PROTEIN-RELATED"/>
    <property type="match status" value="1"/>
</dbReference>
<feature type="chain" id="PRO_5003404589" evidence="1">
    <location>
        <begin position="19"/>
        <end position="160"/>
    </location>
</feature>
<dbReference type="HOGENOM" id="CLU_077488_0_0_1"/>
<protein>
    <submittedName>
        <fullName evidence="2">Uncharacterized protein</fullName>
    </submittedName>
</protein>
<dbReference type="InParanoid" id="G0MSX1"/>